<evidence type="ECO:0000313" key="13">
    <source>
        <dbReference type="EMBL" id="GBF97923.1"/>
    </source>
</evidence>
<dbReference type="Proteomes" id="UP000247498">
    <property type="component" value="Unassembled WGS sequence"/>
</dbReference>
<dbReference type="NCBIfam" id="NF000848">
    <property type="entry name" value="PRK00074.1"/>
    <property type="match status" value="1"/>
</dbReference>
<dbReference type="STRING" id="307507.A0A2V0PIY2"/>
<keyword evidence="8 11" id="KW-0067">ATP-binding</keyword>
<dbReference type="Gene3D" id="3.40.50.880">
    <property type="match status" value="1"/>
</dbReference>
<keyword evidence="14" id="KW-1185">Reference proteome</keyword>
<evidence type="ECO:0000256" key="2">
    <source>
        <dbReference type="ARBA" id="ARBA00012746"/>
    </source>
</evidence>
<comment type="caution">
    <text evidence="13">The sequence shown here is derived from an EMBL/GenBank/DDBJ whole genome shotgun (WGS) entry which is preliminary data.</text>
</comment>
<dbReference type="GO" id="GO:0005524">
    <property type="term" value="F:ATP binding"/>
    <property type="evidence" value="ECO:0007669"/>
    <property type="project" value="UniProtKB-UniRule"/>
</dbReference>
<dbReference type="FunCoup" id="A0A2V0PIY2">
    <property type="interactions" value="2048"/>
</dbReference>
<dbReference type="PANTHER" id="PTHR11922">
    <property type="entry name" value="GMP SYNTHASE-RELATED"/>
    <property type="match status" value="1"/>
</dbReference>
<evidence type="ECO:0000256" key="9">
    <source>
        <dbReference type="ARBA" id="ARBA00022962"/>
    </source>
</evidence>
<dbReference type="InterPro" id="IPR014729">
    <property type="entry name" value="Rossmann-like_a/b/a_fold"/>
</dbReference>
<evidence type="ECO:0000256" key="1">
    <source>
        <dbReference type="ARBA" id="ARBA00005153"/>
    </source>
</evidence>
<dbReference type="Gene3D" id="3.30.300.10">
    <property type="match status" value="1"/>
</dbReference>
<evidence type="ECO:0000313" key="14">
    <source>
        <dbReference type="Proteomes" id="UP000247498"/>
    </source>
</evidence>
<dbReference type="PANTHER" id="PTHR11922:SF2">
    <property type="entry name" value="GMP SYNTHASE [GLUTAMINE-HYDROLYZING]"/>
    <property type="match status" value="1"/>
</dbReference>
<dbReference type="PROSITE" id="PS51553">
    <property type="entry name" value="GMPS_ATP_PPASE"/>
    <property type="match status" value="1"/>
</dbReference>
<evidence type="ECO:0000256" key="11">
    <source>
        <dbReference type="PROSITE-ProRule" id="PRU00886"/>
    </source>
</evidence>
<dbReference type="FunFam" id="3.40.50.620:FF:000001">
    <property type="entry name" value="GMP synthase [glutamine-hydrolyzing]"/>
    <property type="match status" value="1"/>
</dbReference>
<dbReference type="NCBIfam" id="TIGR00884">
    <property type="entry name" value="guaA_Cterm"/>
    <property type="match status" value="1"/>
</dbReference>
<evidence type="ECO:0000256" key="7">
    <source>
        <dbReference type="ARBA" id="ARBA00022755"/>
    </source>
</evidence>
<dbReference type="EC" id="6.3.5.2" evidence="2"/>
<proteinExistence type="predicted"/>
<feature type="domain" description="GMPS ATP-PPase" evidence="12">
    <location>
        <begin position="175"/>
        <end position="376"/>
    </location>
</feature>
<keyword evidence="4" id="KW-0436">Ligase</keyword>
<dbReference type="Pfam" id="PF00117">
    <property type="entry name" value="GATase"/>
    <property type="match status" value="1"/>
</dbReference>
<dbReference type="GO" id="GO:0003921">
    <property type="term" value="F:GMP synthase activity"/>
    <property type="evidence" value="ECO:0007669"/>
    <property type="project" value="InterPro"/>
</dbReference>
<dbReference type="Pfam" id="PF00958">
    <property type="entry name" value="GMP_synt_C"/>
    <property type="match status" value="1"/>
</dbReference>
<keyword evidence="6 11" id="KW-0332">GMP biosynthesis</keyword>
<keyword evidence="7 11" id="KW-0658">Purine biosynthesis</keyword>
<dbReference type="EMBL" id="BDRX01000111">
    <property type="protein sequence ID" value="GBF97923.1"/>
    <property type="molecule type" value="Genomic_DNA"/>
</dbReference>
<evidence type="ECO:0000256" key="8">
    <source>
        <dbReference type="ARBA" id="ARBA00022840"/>
    </source>
</evidence>
<keyword evidence="9" id="KW-0315">Glutamine amidotransferase</keyword>
<dbReference type="InterPro" id="IPR017926">
    <property type="entry name" value="GATASE"/>
</dbReference>
<dbReference type="InParanoid" id="A0A2V0PIY2"/>
<dbReference type="CDD" id="cd01997">
    <property type="entry name" value="GMP_synthase_C"/>
    <property type="match status" value="1"/>
</dbReference>
<organism evidence="13 14">
    <name type="scientific">Raphidocelis subcapitata</name>
    <dbReference type="NCBI Taxonomy" id="307507"/>
    <lineage>
        <taxon>Eukaryota</taxon>
        <taxon>Viridiplantae</taxon>
        <taxon>Chlorophyta</taxon>
        <taxon>core chlorophytes</taxon>
        <taxon>Chlorophyceae</taxon>
        <taxon>CS clade</taxon>
        <taxon>Sphaeropleales</taxon>
        <taxon>Selenastraceae</taxon>
        <taxon>Raphidocelis</taxon>
    </lineage>
</organism>
<dbReference type="Gene3D" id="3.40.50.620">
    <property type="entry name" value="HUPs"/>
    <property type="match status" value="1"/>
</dbReference>
<evidence type="ECO:0000259" key="12">
    <source>
        <dbReference type="PROSITE" id="PS51553"/>
    </source>
</evidence>
<dbReference type="UniPathway" id="UPA00189">
    <property type="reaction ID" value="UER00296"/>
</dbReference>
<dbReference type="OrthoDB" id="1724632at2759"/>
<reference evidence="13 14" key="1">
    <citation type="journal article" date="2018" name="Sci. Rep.">
        <title>Raphidocelis subcapitata (=Pseudokirchneriella subcapitata) provides an insight into genome evolution and environmental adaptations in the Sphaeropleales.</title>
        <authorList>
            <person name="Suzuki S."/>
            <person name="Yamaguchi H."/>
            <person name="Nakajima N."/>
            <person name="Kawachi M."/>
        </authorList>
    </citation>
    <scope>NUCLEOTIDE SEQUENCE [LARGE SCALE GENOMIC DNA]</scope>
    <source>
        <strain evidence="13 14">NIES-35</strain>
    </source>
</reference>
<dbReference type="SUPFAM" id="SSF52402">
    <property type="entry name" value="Adenine nucleotide alpha hydrolases-like"/>
    <property type="match status" value="1"/>
</dbReference>
<name>A0A2V0PIY2_9CHLO</name>
<gene>
    <name evidence="13" type="ORF">Rsub_10596</name>
</gene>
<dbReference type="InterPro" id="IPR025777">
    <property type="entry name" value="GMPS_ATP_PPase_dom"/>
</dbReference>
<sequence>MAPAATASPARPAAAAAAAAASPGKAKSLHDEHSVVLVLDYGSQYTQLICRRIREIGIFSMMFPGDASMVKSGAVGGEYGRMPILIQPGSTLYSHRAALDAPSPNVWMSHGDEAAALPEGFSCVARSEQGAVVAIECPGKKIFGLQYHPEVMHTEGGTDTIRHFLLDIAGVKADWTMAEVLETQLKLVAEQVGPEEHAICALSGGVDSTVAATLIHRVLGDRLHCVFVDHGLLRYKEAERVMATFTEHLHLPVTLVDDSAKMLAKLKGLTDPEAKRKCIGGHFIEVFDEYAKKLERELGIKPKFLVQGTLYPDVIESCPPPGSGQKHSHTIKSHHNVGGLPKDLQFKLIEPFRELFKDEVRAIGRLLGVPEAFIRRHPFPGPGMGVRILGDVTVGDRLDVLRAVDEIFIETIKEFGLYDQIWQAFAVFLPIKSVGVQGDQRTHSHVVGLRAVTSGDGMTADWYPFTPDFLRTVSSRICNKVRSVNRVVYDITSKPPSTIEWE</sequence>
<keyword evidence="5 11" id="KW-0547">Nucleotide-binding</keyword>
<dbReference type="InterPro" id="IPR029062">
    <property type="entry name" value="Class_I_gatase-like"/>
</dbReference>
<feature type="binding site" evidence="11">
    <location>
        <begin position="203"/>
        <end position="209"/>
    </location>
    <ligand>
        <name>ATP</name>
        <dbReference type="ChEBI" id="CHEBI:30616"/>
    </ligand>
</feature>
<dbReference type="SUPFAM" id="SSF52317">
    <property type="entry name" value="Class I glutamine amidotransferase-like"/>
    <property type="match status" value="1"/>
</dbReference>
<dbReference type="AlphaFoldDB" id="A0A2V0PIY2"/>
<dbReference type="PROSITE" id="PS51273">
    <property type="entry name" value="GATASE_TYPE_1"/>
    <property type="match status" value="1"/>
</dbReference>
<dbReference type="GO" id="GO:0005829">
    <property type="term" value="C:cytosol"/>
    <property type="evidence" value="ECO:0007669"/>
    <property type="project" value="TreeGrafter"/>
</dbReference>
<dbReference type="FunFam" id="3.30.300.10:FF:000002">
    <property type="entry name" value="GMP synthase [glutamine-hydrolyzing]"/>
    <property type="match status" value="1"/>
</dbReference>
<dbReference type="SUPFAM" id="SSF54810">
    <property type="entry name" value="GMP synthetase C-terminal dimerisation domain"/>
    <property type="match status" value="1"/>
</dbReference>
<accession>A0A2V0PIY2</accession>
<comment type="pathway">
    <text evidence="1">Purine metabolism; GMP biosynthesis; GMP from XMP (L-Gln route): step 1/1.</text>
</comment>
<dbReference type="InterPro" id="IPR001674">
    <property type="entry name" value="GMP_synth_C"/>
</dbReference>
<evidence type="ECO:0000256" key="6">
    <source>
        <dbReference type="ARBA" id="ARBA00022749"/>
    </source>
</evidence>
<evidence type="ECO:0000256" key="5">
    <source>
        <dbReference type="ARBA" id="ARBA00022741"/>
    </source>
</evidence>
<evidence type="ECO:0000256" key="3">
    <source>
        <dbReference type="ARBA" id="ARBA00021562"/>
    </source>
</evidence>
<evidence type="ECO:0000256" key="4">
    <source>
        <dbReference type="ARBA" id="ARBA00022598"/>
    </source>
</evidence>
<protein>
    <recommendedName>
        <fullName evidence="3">GMP synthase [glutamine-hydrolyzing]</fullName>
        <ecNumber evidence="2">6.3.5.2</ecNumber>
    </recommendedName>
    <alternativeName>
        <fullName evidence="10">Glutamine amidotransferase</fullName>
    </alternativeName>
</protein>
<evidence type="ECO:0000256" key="10">
    <source>
        <dbReference type="ARBA" id="ARBA00031356"/>
    </source>
</evidence>